<dbReference type="Proteomes" id="UP001338582">
    <property type="component" value="Chromosome 2"/>
</dbReference>
<dbReference type="Pfam" id="PF00258">
    <property type="entry name" value="Flavodoxin_1"/>
    <property type="match status" value="1"/>
</dbReference>
<dbReference type="InterPro" id="IPR017938">
    <property type="entry name" value="Riboflavin_synthase-like_b-brl"/>
</dbReference>
<dbReference type="PRINTS" id="PR00369">
    <property type="entry name" value="FLAVODOXIN"/>
</dbReference>
<evidence type="ECO:0000256" key="6">
    <source>
        <dbReference type="ARBA" id="ARBA00022827"/>
    </source>
</evidence>
<feature type="binding site" evidence="9">
    <location>
        <begin position="511"/>
        <end position="512"/>
    </location>
    <ligand>
        <name>NADP(+)</name>
        <dbReference type="ChEBI" id="CHEBI:58349"/>
    </ligand>
</feature>
<keyword evidence="6 9" id="KW-0274">FAD</keyword>
<comment type="similarity">
    <text evidence="9">In the N-terminal section; belongs to the flavodoxin family.</text>
</comment>
<dbReference type="GO" id="GO:0160246">
    <property type="term" value="F:NADPH-iron-sulfur [2Fe-2S] protein oxidoreductase activity"/>
    <property type="evidence" value="ECO:0007669"/>
    <property type="project" value="InterPro"/>
</dbReference>
<feature type="binding site" evidence="9">
    <location>
        <begin position="518"/>
        <end position="522"/>
    </location>
    <ligand>
        <name>NADP(+)</name>
        <dbReference type="ChEBI" id="CHEBI:58349"/>
    </ligand>
</feature>
<dbReference type="HAMAP" id="MF_03178">
    <property type="entry name" value="NDOR1"/>
    <property type="match status" value="1"/>
</dbReference>
<dbReference type="GO" id="GO:0016651">
    <property type="term" value="F:oxidoreductase activity, acting on NAD(P)H"/>
    <property type="evidence" value="ECO:0007669"/>
    <property type="project" value="UniProtKB-UniRule"/>
</dbReference>
<dbReference type="PROSITE" id="PS51384">
    <property type="entry name" value="FAD_FR"/>
    <property type="match status" value="1"/>
</dbReference>
<keyword evidence="4 9" id="KW-0285">Flavoprotein</keyword>
<feature type="binding site" evidence="9">
    <location>
        <begin position="17"/>
        <end position="22"/>
    </location>
    <ligand>
        <name>FMN</name>
        <dbReference type="ChEBI" id="CHEBI:58210"/>
    </ligand>
</feature>
<feature type="domain" description="FAD-binding FR-type" evidence="11">
    <location>
        <begin position="202"/>
        <end position="447"/>
    </location>
</feature>
<comment type="cofactor">
    <cofactor evidence="1 9">
        <name>FMN</name>
        <dbReference type="ChEBI" id="CHEBI:58210"/>
    </cofactor>
</comment>
<dbReference type="PANTHER" id="PTHR19384:SF10">
    <property type="entry name" value="NADPH-DEPENDENT DIFLAVIN OXIDOREDUCTASE 1"/>
    <property type="match status" value="1"/>
</dbReference>
<dbReference type="SUPFAM" id="SSF52343">
    <property type="entry name" value="Ferredoxin reductase-like, C-terminal NADP-linked domain"/>
    <property type="match status" value="1"/>
</dbReference>
<keyword evidence="8 9" id="KW-0560">Oxidoreductase</keyword>
<accession>A0AAX4H870</accession>
<evidence type="ECO:0000256" key="4">
    <source>
        <dbReference type="ARBA" id="ARBA00022630"/>
    </source>
</evidence>
<feature type="binding site" evidence="9">
    <location>
        <begin position="103"/>
        <end position="112"/>
    </location>
    <ligand>
        <name>FMN</name>
        <dbReference type="ChEBI" id="CHEBI:58210"/>
    </ligand>
</feature>
<keyword evidence="9" id="KW-0496">Mitochondrion</keyword>
<dbReference type="EMBL" id="CP138895">
    <property type="protein sequence ID" value="WPK24599.1"/>
    <property type="molecule type" value="Genomic_DNA"/>
</dbReference>
<dbReference type="Pfam" id="PF00667">
    <property type="entry name" value="FAD_binding_1"/>
    <property type="match status" value="1"/>
</dbReference>
<keyword evidence="5 9" id="KW-0288">FMN</keyword>
<keyword evidence="7 9" id="KW-0521">NADP</keyword>
<dbReference type="PANTHER" id="PTHR19384">
    <property type="entry name" value="NITRIC OXIDE SYNTHASE-RELATED"/>
    <property type="match status" value="1"/>
</dbReference>
<keyword evidence="13" id="KW-1185">Reference proteome</keyword>
<dbReference type="GO" id="GO:0016226">
    <property type="term" value="P:iron-sulfur cluster assembly"/>
    <property type="evidence" value="ECO:0007669"/>
    <property type="project" value="UniProtKB-UniRule"/>
</dbReference>
<organism evidence="12 13">
    <name type="scientific">Australozyma saopauloensis</name>
    <dbReference type="NCBI Taxonomy" id="291208"/>
    <lineage>
        <taxon>Eukaryota</taxon>
        <taxon>Fungi</taxon>
        <taxon>Dikarya</taxon>
        <taxon>Ascomycota</taxon>
        <taxon>Saccharomycotina</taxon>
        <taxon>Pichiomycetes</taxon>
        <taxon>Metschnikowiaceae</taxon>
        <taxon>Australozyma</taxon>
    </lineage>
</organism>
<dbReference type="PROSITE" id="PS50902">
    <property type="entry name" value="FLAVODOXIN_LIKE"/>
    <property type="match status" value="1"/>
</dbReference>
<evidence type="ECO:0000256" key="1">
    <source>
        <dbReference type="ARBA" id="ARBA00001917"/>
    </source>
</evidence>
<dbReference type="EC" id="1.18.1.-" evidence="9"/>
<evidence type="ECO:0000256" key="5">
    <source>
        <dbReference type="ARBA" id="ARBA00022643"/>
    </source>
</evidence>
<feature type="binding site" evidence="9">
    <location>
        <position position="138"/>
    </location>
    <ligand>
        <name>FMN</name>
        <dbReference type="ChEBI" id="CHEBI:58210"/>
    </ligand>
</feature>
<dbReference type="PRINTS" id="PR00371">
    <property type="entry name" value="FPNCR"/>
</dbReference>
<dbReference type="SUPFAM" id="SSF63380">
    <property type="entry name" value="Riboflavin synthase domain-like"/>
    <property type="match status" value="1"/>
</dbReference>
<feature type="binding site" evidence="9">
    <location>
        <position position="458"/>
    </location>
    <ligand>
        <name>NADP(+)</name>
        <dbReference type="ChEBI" id="CHEBI:58349"/>
    </ligand>
</feature>
<comment type="similarity">
    <text evidence="9">In the C-terminal section; belongs to the flavoprotein pyridine nucleotide cytochrome reductase family.</text>
</comment>
<evidence type="ECO:0000256" key="7">
    <source>
        <dbReference type="ARBA" id="ARBA00022857"/>
    </source>
</evidence>
<dbReference type="Pfam" id="PF00175">
    <property type="entry name" value="NAD_binding_1"/>
    <property type="match status" value="1"/>
</dbReference>
<dbReference type="InterPro" id="IPR001709">
    <property type="entry name" value="Flavoprot_Pyr_Nucl_cyt_Rdtase"/>
</dbReference>
<dbReference type="GO" id="GO:0005739">
    <property type="term" value="C:mitochondrion"/>
    <property type="evidence" value="ECO:0007669"/>
    <property type="project" value="UniProtKB-SubCell"/>
</dbReference>
<dbReference type="GO" id="GO:0010181">
    <property type="term" value="F:FMN binding"/>
    <property type="evidence" value="ECO:0007669"/>
    <property type="project" value="UniProtKB-UniRule"/>
</dbReference>
<evidence type="ECO:0000313" key="12">
    <source>
        <dbReference type="EMBL" id="WPK24599.1"/>
    </source>
</evidence>
<dbReference type="GO" id="GO:0050661">
    <property type="term" value="F:NADP binding"/>
    <property type="evidence" value="ECO:0007669"/>
    <property type="project" value="UniProtKB-UniRule"/>
</dbReference>
<dbReference type="InterPro" id="IPR017927">
    <property type="entry name" value="FAD-bd_FR_type"/>
</dbReference>
<feature type="binding site" evidence="9">
    <location>
        <position position="352"/>
    </location>
    <ligand>
        <name>FAD</name>
        <dbReference type="ChEBI" id="CHEBI:57692"/>
    </ligand>
</feature>
<comment type="subunit">
    <text evidence="9">Interacts with DRE2; as part of the cytosolic iron-sulfur (Fe-S) protein assembly (CIA) machinery.</text>
</comment>
<feature type="binding site" evidence="9">
    <location>
        <begin position="415"/>
        <end position="418"/>
    </location>
    <ligand>
        <name>FAD</name>
        <dbReference type="ChEBI" id="CHEBI:57692"/>
    </ligand>
</feature>
<dbReference type="InterPro" id="IPR028879">
    <property type="entry name" value="NDOR1"/>
</dbReference>
<dbReference type="Gene3D" id="3.40.50.80">
    <property type="entry name" value="Nucleotide-binding domain of ferredoxin-NADP reductase (FNR) module"/>
    <property type="match status" value="1"/>
</dbReference>
<comment type="subcellular location">
    <subcellularLocation>
        <location evidence="9">Cytoplasm</location>
    </subcellularLocation>
    <subcellularLocation>
        <location evidence="9">Mitochondrion</location>
    </subcellularLocation>
    <text evidence="9">Relocalizes to mitochondria after H(2)O(2) exposure.</text>
</comment>
<dbReference type="InterPro" id="IPR001094">
    <property type="entry name" value="Flavdoxin-like"/>
</dbReference>
<dbReference type="InterPro" id="IPR001433">
    <property type="entry name" value="OxRdtase_FAD/NAD-bd"/>
</dbReference>
<evidence type="ECO:0000256" key="9">
    <source>
        <dbReference type="HAMAP-Rule" id="MF_03178"/>
    </source>
</evidence>
<evidence type="ECO:0000259" key="10">
    <source>
        <dbReference type="PROSITE" id="PS50902"/>
    </source>
</evidence>
<protein>
    <recommendedName>
        <fullName evidence="9">NADPH-dependent diflavin oxidoreductase 1</fullName>
        <ecNumber evidence="9">1.18.1.-</ecNumber>
    </recommendedName>
    <alternativeName>
        <fullName evidence="9">NADPH-dependent FMN and FAD-containing oxidoreductase</fullName>
    </alternativeName>
</protein>
<evidence type="ECO:0000313" key="13">
    <source>
        <dbReference type="Proteomes" id="UP001338582"/>
    </source>
</evidence>
<comment type="caution">
    <text evidence="9">Lacks conserved residue(s) required for the propagation of feature annotation.</text>
</comment>
<dbReference type="AlphaFoldDB" id="A0AAX4H870"/>
<reference evidence="12 13" key="1">
    <citation type="submission" date="2023-10" db="EMBL/GenBank/DDBJ databases">
        <title>Draft Genome Sequence of Candida saopaulonensis from a very Premature Infant with Sepsis.</title>
        <authorList>
            <person name="Ning Y."/>
            <person name="Dai R."/>
            <person name="Xiao M."/>
            <person name="Xu Y."/>
            <person name="Yan Q."/>
            <person name="Zhang L."/>
        </authorList>
    </citation>
    <scope>NUCLEOTIDE SEQUENCE [LARGE SCALE GENOMIC DNA]</scope>
    <source>
        <strain evidence="12 13">19XY460</strain>
    </source>
</reference>
<name>A0AAX4H870_9ASCO</name>
<sequence>MSDTNPPPNSVTILYGSETGNAQDFAHYLGRKLRYYSLRPTVSSLDEYDPRKLVTETRYLIVLCSTTGQGEFPRNLQKFIKFLLRKRLPKDLLNHVKFTTFGLGDSSYPKFNFAIKKIHTRLLQLGCTELSARCESDEMSPEGIDGYFAEWVEKLVPALTGQFPRLFQIDDHTLLPPEYKIDVSPDSADVASGEDLALTRSLNLHRGRVLENHRITAADHFQDVRHIVIESDSVLLYSPGDTLALYPPNDDRSVELLLQLQPHWLAVADKPLKISSDVEVEGGLISQEHMTLRNLIKYHLDVSSIPRRTFFGLLFHFVDDSTDDGKREKEKLYDFSKLEESEDLYDYANRPRRLILETIMEFETNLKIPVEYIVDLIPLIKVRLFLIASKPSPNSVEIAVAIVEYKTMLRRIRRGLCTKWLKQLQPGTPLVFSVHLSNISFGDDLLEKPPVLMIAPGTGIAPMKSLIEKEAGNRSLVLFQGFRETQKDYLFQSVWEPLVQLSTLQVYNAVSREAGAKHKYVQDRLFAEKDLVRSLIVDEKAIVFVCGSSGNMPRQVRITLVEILRGSVTDPEQYLLDMENGGRYIQETW</sequence>
<dbReference type="Gene3D" id="1.20.990.10">
    <property type="entry name" value="NADPH-cytochrome p450 Reductase, Chain A, domain 3"/>
    <property type="match status" value="1"/>
</dbReference>
<dbReference type="Gene3D" id="3.40.50.360">
    <property type="match status" value="1"/>
</dbReference>
<evidence type="ECO:0000259" key="11">
    <source>
        <dbReference type="PROSITE" id="PS51384"/>
    </source>
</evidence>
<evidence type="ECO:0000256" key="8">
    <source>
        <dbReference type="ARBA" id="ARBA00023002"/>
    </source>
</evidence>
<comment type="catalytic activity">
    <reaction evidence="9">
        <text>2 oxidized [2Fe-2S]-[protein] + NADPH = 2 reduced [2Fe-2S]-[protein] + NADP(+) + H(+)</text>
        <dbReference type="Rhea" id="RHEA:67716"/>
        <dbReference type="Rhea" id="RHEA-COMP:17327"/>
        <dbReference type="Rhea" id="RHEA-COMP:17328"/>
        <dbReference type="ChEBI" id="CHEBI:15378"/>
        <dbReference type="ChEBI" id="CHEBI:33737"/>
        <dbReference type="ChEBI" id="CHEBI:33738"/>
        <dbReference type="ChEBI" id="CHEBI:57783"/>
        <dbReference type="ChEBI" id="CHEBI:58349"/>
    </reaction>
</comment>
<comment type="cofactor">
    <cofactor evidence="2 9">
        <name>FAD</name>
        <dbReference type="ChEBI" id="CHEBI:57692"/>
    </cofactor>
</comment>
<dbReference type="InterPro" id="IPR003097">
    <property type="entry name" value="CysJ-like_FAD-binding"/>
</dbReference>
<dbReference type="GO" id="GO:0005829">
    <property type="term" value="C:cytosol"/>
    <property type="evidence" value="ECO:0007669"/>
    <property type="project" value="TreeGrafter"/>
</dbReference>
<comment type="similarity">
    <text evidence="9">Belongs to the NADPH-dependent diflavin oxidoreductase NDOR1 family.</text>
</comment>
<feature type="binding site" evidence="9">
    <location>
        <position position="589"/>
    </location>
    <ligand>
        <name>FAD</name>
        <dbReference type="ChEBI" id="CHEBI:57692"/>
    </ligand>
</feature>
<feature type="binding site" evidence="9">
    <location>
        <begin position="65"/>
        <end position="68"/>
    </location>
    <ligand>
        <name>FMN</name>
        <dbReference type="ChEBI" id="CHEBI:58210"/>
    </ligand>
</feature>
<dbReference type="InterPro" id="IPR039261">
    <property type="entry name" value="FNR_nucleotide-bd"/>
</dbReference>
<gene>
    <name evidence="9" type="primary">TAH18</name>
    <name evidence="12" type="ORF">PUMCH_001878</name>
</gene>
<dbReference type="InterPro" id="IPR029039">
    <property type="entry name" value="Flavoprotein-like_sf"/>
</dbReference>
<comment type="function">
    <text evidence="9">NADPH-dependent reductase which is a central component of the cytosolic iron-sulfur (Fe-S) protein assembly (CIA) machinery. Transfers electrons from NADPH via its FAD and FMN prosthetic groups to the [2Fe-2S] cluster of DRE2, another key component of the CIA machinery. In turn, this reduced cluster provides electrons for assembly of cytosolic iron-sulfur cluster proteins. Positively controls H(2)O(2)-induced cell death.</text>
</comment>
<keyword evidence="3 9" id="KW-0963">Cytoplasm</keyword>
<dbReference type="GO" id="GO:0050660">
    <property type="term" value="F:flavin adenine dinucleotide binding"/>
    <property type="evidence" value="ECO:0007669"/>
    <property type="project" value="UniProtKB-UniRule"/>
</dbReference>
<evidence type="ECO:0000256" key="2">
    <source>
        <dbReference type="ARBA" id="ARBA00001974"/>
    </source>
</evidence>
<evidence type="ECO:0000256" key="3">
    <source>
        <dbReference type="ARBA" id="ARBA00022490"/>
    </source>
</evidence>
<dbReference type="InterPro" id="IPR008254">
    <property type="entry name" value="Flavodoxin/NO_synth"/>
</dbReference>
<dbReference type="SUPFAM" id="SSF52218">
    <property type="entry name" value="Flavoproteins"/>
    <property type="match status" value="1"/>
</dbReference>
<dbReference type="Gene3D" id="2.40.30.10">
    <property type="entry name" value="Translation factors"/>
    <property type="match status" value="1"/>
</dbReference>
<proteinExistence type="inferred from homology"/>
<dbReference type="InterPro" id="IPR023173">
    <property type="entry name" value="NADPH_Cyt_P450_Rdtase_alpha"/>
</dbReference>
<feature type="domain" description="Flavodoxin-like" evidence="10">
    <location>
        <begin position="11"/>
        <end position="156"/>
    </location>
</feature>